<comment type="subunit">
    <text evidence="18">Homotrimer.</text>
</comment>
<evidence type="ECO:0000256" key="9">
    <source>
        <dbReference type="ARBA" id="ARBA00022842"/>
    </source>
</evidence>
<keyword evidence="9 18" id="KW-0460">Magnesium</keyword>
<reference evidence="21" key="1">
    <citation type="journal article" date="2019" name="Int. J. Syst. Evol. Microbiol.">
        <title>The Global Catalogue of Microorganisms (GCM) 10K type strain sequencing project: providing services to taxonomists for standard genome sequencing and annotation.</title>
        <authorList>
            <consortium name="The Broad Institute Genomics Platform"/>
            <consortium name="The Broad Institute Genome Sequencing Center for Infectious Disease"/>
            <person name="Wu L."/>
            <person name="Ma J."/>
        </authorList>
    </citation>
    <scope>NUCLEOTIDE SEQUENCE [LARGE SCALE GENOMIC DNA]</scope>
    <source>
        <strain evidence="21">KCTC 52094</strain>
    </source>
</reference>
<feature type="binding site" evidence="18">
    <location>
        <position position="383"/>
    </location>
    <ligand>
        <name>acetyl-CoA</name>
        <dbReference type="ChEBI" id="CHEBI:57288"/>
    </ligand>
</feature>
<feature type="region of interest" description="Linker" evidence="18">
    <location>
        <begin position="225"/>
        <end position="245"/>
    </location>
</feature>
<evidence type="ECO:0000256" key="10">
    <source>
        <dbReference type="ARBA" id="ARBA00022960"/>
    </source>
</evidence>
<dbReference type="EMBL" id="JBHRTN010000010">
    <property type="protein sequence ID" value="MFC3125852.1"/>
    <property type="molecule type" value="Genomic_DNA"/>
</dbReference>
<evidence type="ECO:0000256" key="17">
    <source>
        <dbReference type="ARBA" id="ARBA00049628"/>
    </source>
</evidence>
<name>A0ABV7FZK0_9PROT</name>
<feature type="binding site" evidence="18">
    <location>
        <position position="329"/>
    </location>
    <ligand>
        <name>UDP-N-acetyl-alpha-D-glucosamine</name>
        <dbReference type="ChEBI" id="CHEBI:57705"/>
    </ligand>
</feature>
<evidence type="ECO:0000259" key="19">
    <source>
        <dbReference type="Pfam" id="PF12804"/>
    </source>
</evidence>
<evidence type="ECO:0000256" key="2">
    <source>
        <dbReference type="ARBA" id="ARBA00007707"/>
    </source>
</evidence>
<comment type="pathway">
    <text evidence="18">Bacterial outer membrane biogenesis; LPS lipid A biosynthesis.</text>
</comment>
<dbReference type="EC" id="2.3.1.157" evidence="18"/>
<feature type="binding site" evidence="18">
    <location>
        <position position="355"/>
    </location>
    <ligand>
        <name>UDP-N-acetyl-alpha-D-glucosamine</name>
        <dbReference type="ChEBI" id="CHEBI:57705"/>
    </ligand>
</feature>
<keyword evidence="4 18" id="KW-0963">Cytoplasm</keyword>
<dbReference type="InterPro" id="IPR001451">
    <property type="entry name" value="Hexapep"/>
</dbReference>
<dbReference type="SUPFAM" id="SSF51161">
    <property type="entry name" value="Trimeric LpxA-like enzymes"/>
    <property type="match status" value="1"/>
</dbReference>
<dbReference type="Gene3D" id="2.160.10.10">
    <property type="entry name" value="Hexapeptide repeat proteins"/>
    <property type="match status" value="1"/>
</dbReference>
<dbReference type="InterPro" id="IPR011004">
    <property type="entry name" value="Trimer_LpxA-like_sf"/>
</dbReference>
<feature type="binding site" evidence="18">
    <location>
        <position position="418"/>
    </location>
    <ligand>
        <name>acetyl-CoA</name>
        <dbReference type="ChEBI" id="CHEBI:57288"/>
    </ligand>
</feature>
<comment type="caution">
    <text evidence="20">The sequence shown here is derived from an EMBL/GenBank/DDBJ whole genome shotgun (WGS) entry which is preliminary data.</text>
</comment>
<dbReference type="RefSeq" id="WP_379596978.1">
    <property type="nucleotide sequence ID" value="NZ_JBHRTN010000010.1"/>
</dbReference>
<feature type="binding site" evidence="18">
    <location>
        <position position="311"/>
    </location>
    <ligand>
        <name>UDP-N-acetyl-alpha-D-glucosamine</name>
        <dbReference type="ChEBI" id="CHEBI:57705"/>
    </ligand>
</feature>
<comment type="catalytic activity">
    <reaction evidence="15 18">
        <text>alpha-D-glucosamine 1-phosphate + acetyl-CoA = N-acetyl-alpha-D-glucosamine 1-phosphate + CoA + H(+)</text>
        <dbReference type="Rhea" id="RHEA:13725"/>
        <dbReference type="ChEBI" id="CHEBI:15378"/>
        <dbReference type="ChEBI" id="CHEBI:57287"/>
        <dbReference type="ChEBI" id="CHEBI:57288"/>
        <dbReference type="ChEBI" id="CHEBI:57776"/>
        <dbReference type="ChEBI" id="CHEBI:58516"/>
        <dbReference type="EC" id="2.3.1.157"/>
    </reaction>
</comment>
<dbReference type="InterPro" id="IPR038009">
    <property type="entry name" value="GlmU_C_LbH"/>
</dbReference>
<evidence type="ECO:0000256" key="1">
    <source>
        <dbReference type="ARBA" id="ARBA00004496"/>
    </source>
</evidence>
<keyword evidence="10 18" id="KW-0133">Cell shape</keyword>
<feature type="binding site" evidence="18">
    <location>
        <position position="344"/>
    </location>
    <ligand>
        <name>UDP-N-acetyl-alpha-D-glucosamine</name>
        <dbReference type="ChEBI" id="CHEBI:57705"/>
    </ligand>
</feature>
<dbReference type="PANTHER" id="PTHR43584">
    <property type="entry name" value="NUCLEOTIDYL TRANSFERASE"/>
    <property type="match status" value="1"/>
</dbReference>
<feature type="binding site" evidence="18">
    <location>
        <position position="222"/>
    </location>
    <ligand>
        <name>Mg(2+)</name>
        <dbReference type="ChEBI" id="CHEBI:18420"/>
    </ligand>
</feature>
<proteinExistence type="inferred from homology"/>
<feature type="binding site" evidence="18">
    <location>
        <position position="401"/>
    </location>
    <ligand>
        <name>acetyl-CoA</name>
        <dbReference type="ChEBI" id="CHEBI:57288"/>
    </ligand>
</feature>
<organism evidence="20 21">
    <name type="scientific">Teichococcus globiformis</name>
    <dbReference type="NCBI Taxonomy" id="2307229"/>
    <lineage>
        <taxon>Bacteria</taxon>
        <taxon>Pseudomonadati</taxon>
        <taxon>Pseudomonadota</taxon>
        <taxon>Alphaproteobacteria</taxon>
        <taxon>Acetobacterales</taxon>
        <taxon>Roseomonadaceae</taxon>
        <taxon>Roseomonas</taxon>
    </lineage>
</organism>
<protein>
    <recommendedName>
        <fullName evidence="18">Bifunctional protein GlmU</fullName>
    </recommendedName>
    <domain>
        <recommendedName>
            <fullName evidence="18">UDP-N-acetylglucosamine pyrophosphorylase</fullName>
            <ecNumber evidence="18">2.7.7.23</ecNumber>
        </recommendedName>
        <alternativeName>
            <fullName evidence="18">N-acetylglucosamine-1-phosphate uridyltransferase</fullName>
        </alternativeName>
    </domain>
    <domain>
        <recommendedName>
            <fullName evidence="18">Glucosamine-1-phosphate N-acetyltransferase</fullName>
            <ecNumber evidence="18">2.3.1.157</ecNumber>
        </recommendedName>
    </domain>
</protein>
<feature type="binding site" evidence="18">
    <location>
        <position position="100"/>
    </location>
    <ligand>
        <name>Mg(2+)</name>
        <dbReference type="ChEBI" id="CHEBI:18420"/>
    </ligand>
</feature>
<feature type="binding site" evidence="18">
    <location>
        <begin position="364"/>
        <end position="365"/>
    </location>
    <ligand>
        <name>acetyl-CoA</name>
        <dbReference type="ChEBI" id="CHEBI:57288"/>
    </ligand>
</feature>
<evidence type="ECO:0000256" key="4">
    <source>
        <dbReference type="ARBA" id="ARBA00022490"/>
    </source>
</evidence>
<dbReference type="PANTHER" id="PTHR43584:SF3">
    <property type="entry name" value="BIFUNCTIONAL PROTEIN GLMU"/>
    <property type="match status" value="1"/>
</dbReference>
<dbReference type="SUPFAM" id="SSF53448">
    <property type="entry name" value="Nucleotide-diphospho-sugar transferases"/>
    <property type="match status" value="1"/>
</dbReference>
<keyword evidence="14 18" id="KW-0961">Cell wall biogenesis/degradation</keyword>
<dbReference type="Pfam" id="PF00132">
    <property type="entry name" value="Hexapep"/>
    <property type="match status" value="2"/>
</dbReference>
<feature type="binding site" evidence="18">
    <location>
        <position position="22"/>
    </location>
    <ligand>
        <name>UDP-N-acetyl-alpha-D-glucosamine</name>
        <dbReference type="ChEBI" id="CHEBI:57705"/>
    </ligand>
</feature>
<dbReference type="NCBIfam" id="NF010933">
    <property type="entry name" value="PRK14353.1"/>
    <property type="match status" value="1"/>
</dbReference>
<comment type="catalytic activity">
    <reaction evidence="16 18">
        <text>N-acetyl-alpha-D-glucosamine 1-phosphate + UTP + H(+) = UDP-N-acetyl-alpha-D-glucosamine + diphosphate</text>
        <dbReference type="Rhea" id="RHEA:13509"/>
        <dbReference type="ChEBI" id="CHEBI:15378"/>
        <dbReference type="ChEBI" id="CHEBI:33019"/>
        <dbReference type="ChEBI" id="CHEBI:46398"/>
        <dbReference type="ChEBI" id="CHEBI:57705"/>
        <dbReference type="ChEBI" id="CHEBI:57776"/>
        <dbReference type="EC" id="2.7.7.23"/>
    </reaction>
</comment>
<feature type="binding site" evidence="18">
    <location>
        <position position="70"/>
    </location>
    <ligand>
        <name>UDP-N-acetyl-alpha-D-glucosamine</name>
        <dbReference type="ChEBI" id="CHEBI:57705"/>
    </ligand>
</feature>
<evidence type="ECO:0000256" key="13">
    <source>
        <dbReference type="ARBA" id="ARBA00023315"/>
    </source>
</evidence>
<gene>
    <name evidence="18 20" type="primary">glmU</name>
    <name evidence="20" type="ORF">ACFOD4_12345</name>
</gene>
<keyword evidence="7 18" id="KW-0479">Metal-binding</keyword>
<comment type="subcellular location">
    <subcellularLocation>
        <location evidence="1 18">Cytoplasm</location>
    </subcellularLocation>
</comment>
<comment type="cofactor">
    <cofactor evidence="18">
        <name>Mg(2+)</name>
        <dbReference type="ChEBI" id="CHEBI:18420"/>
    </cofactor>
    <text evidence="18">Binds 1 Mg(2+) ion per subunit.</text>
</comment>
<evidence type="ECO:0000256" key="3">
    <source>
        <dbReference type="ARBA" id="ARBA00007947"/>
    </source>
</evidence>
<evidence type="ECO:0000256" key="7">
    <source>
        <dbReference type="ARBA" id="ARBA00022723"/>
    </source>
</evidence>
<dbReference type="GO" id="GO:0003977">
    <property type="term" value="F:UDP-N-acetylglucosamine diphosphorylase activity"/>
    <property type="evidence" value="ECO:0007669"/>
    <property type="project" value="UniProtKB-EC"/>
</dbReference>
<evidence type="ECO:0000256" key="18">
    <source>
        <dbReference type="HAMAP-Rule" id="MF_01631"/>
    </source>
</evidence>
<feature type="region of interest" description="N-acetyltransferase" evidence="18">
    <location>
        <begin position="246"/>
        <end position="439"/>
    </location>
</feature>
<evidence type="ECO:0000256" key="16">
    <source>
        <dbReference type="ARBA" id="ARBA00048493"/>
    </source>
</evidence>
<keyword evidence="13 18" id="KW-0012">Acyltransferase</keyword>
<dbReference type="Proteomes" id="UP001595593">
    <property type="component" value="Unassembled WGS sequence"/>
</dbReference>
<sequence>MSAAAILLAAGLGTRMKSRLPKALHPLAGRPMLKHLIASCEGIFDRLVVVVGPDMEDLEAAALPHATVVQAERLGTGHAALQAAPLLKDFDGDVAVLYADNPLIEPATMQRLLSARAEAGLALLAMRPADPAQYGRVVQDATGQVERIVEFAEANEQERSISLCNAGVLCAGAADLFNWLLGVRNNNAAGEYYLPDVILTARREGHRVVAVEAPEAELRGINSRMELAEAEAELQSRLRKQAMQRGVTLIQPESVVLSFDTKLGQDVVVGPNVVFGPGVTIEDNVEIRAFTHLEGCTVKVGAVIGPFARLRPGTQVGPDAHVGNFVELKNAVLGEGSKANHLAYLGDVTIGIRSNIGAGTITCNYDGFSKHRTEIGSGAFVGSNSTLVAPLRVGDGSFVAAGSTITRDVAPDAMAFGRARMSERAGAAALFRTGRSKEK</sequence>
<evidence type="ECO:0000313" key="20">
    <source>
        <dbReference type="EMBL" id="MFC3125852.1"/>
    </source>
</evidence>
<comment type="similarity">
    <text evidence="2 18">In the C-terminal section; belongs to the transferase hexapeptide repeat family.</text>
</comment>
<evidence type="ECO:0000256" key="15">
    <source>
        <dbReference type="ARBA" id="ARBA00048247"/>
    </source>
</evidence>
<dbReference type="PROSITE" id="PS00101">
    <property type="entry name" value="HEXAPEP_TRANSFERASES"/>
    <property type="match status" value="1"/>
</dbReference>
<accession>A0ABV7FZK0</accession>
<dbReference type="InterPro" id="IPR029044">
    <property type="entry name" value="Nucleotide-diphossugar_trans"/>
</dbReference>
<feature type="binding site" evidence="18">
    <location>
        <position position="222"/>
    </location>
    <ligand>
        <name>UDP-N-acetyl-alpha-D-glucosamine</name>
        <dbReference type="ChEBI" id="CHEBI:57705"/>
    </ligand>
</feature>
<keyword evidence="6 18" id="KW-0548">Nucleotidyltransferase</keyword>
<dbReference type="InterPro" id="IPR050065">
    <property type="entry name" value="GlmU-like"/>
</dbReference>
<evidence type="ECO:0000256" key="11">
    <source>
        <dbReference type="ARBA" id="ARBA00022984"/>
    </source>
</evidence>
<comment type="function">
    <text evidence="17 18">Catalyzes the last two sequential reactions in the de novo biosynthetic pathway for UDP-N-acetylglucosamine (UDP-GlcNAc). The C-terminal domain catalyzes the transfer of acetyl group from acetyl coenzyme A to glucosamine-1-phosphate (GlcN-1-P) to produce N-acetylglucosamine-1-phosphate (GlcNAc-1-P), which is converted into UDP-GlcNAc by the transfer of uridine 5-monophosphate (from uridine 5-triphosphate), a reaction catalyzed by the N-terminal domain.</text>
</comment>
<feature type="binding site" evidence="18">
    <location>
        <begin position="8"/>
        <end position="11"/>
    </location>
    <ligand>
        <name>UDP-N-acetyl-alpha-D-glucosamine</name>
        <dbReference type="ChEBI" id="CHEBI:57705"/>
    </ligand>
</feature>
<dbReference type="CDD" id="cd03353">
    <property type="entry name" value="LbH_GlmU_C"/>
    <property type="match status" value="1"/>
</dbReference>
<feature type="binding site" evidence="18">
    <location>
        <position position="150"/>
    </location>
    <ligand>
        <name>UDP-N-acetyl-alpha-D-glucosamine</name>
        <dbReference type="ChEBI" id="CHEBI:57705"/>
    </ligand>
</feature>
<comment type="caution">
    <text evidence="18">Lacks conserved residue(s) required for the propagation of feature annotation.</text>
</comment>
<dbReference type="CDD" id="cd02540">
    <property type="entry name" value="GT2_GlmU_N_bac"/>
    <property type="match status" value="1"/>
</dbReference>
<evidence type="ECO:0000256" key="6">
    <source>
        <dbReference type="ARBA" id="ARBA00022695"/>
    </source>
</evidence>
<dbReference type="HAMAP" id="MF_01631">
    <property type="entry name" value="GlmU"/>
    <property type="match status" value="1"/>
</dbReference>
<evidence type="ECO:0000256" key="14">
    <source>
        <dbReference type="ARBA" id="ARBA00023316"/>
    </source>
</evidence>
<feature type="region of interest" description="Pyrophosphorylase" evidence="18">
    <location>
        <begin position="1"/>
        <end position="224"/>
    </location>
</feature>
<keyword evidence="11 18" id="KW-0573">Peptidoglycan synthesis</keyword>
<feature type="binding site" evidence="18">
    <location>
        <position position="358"/>
    </location>
    <ligand>
        <name>acetyl-CoA</name>
        <dbReference type="ChEBI" id="CHEBI:57288"/>
    </ligand>
</feature>
<evidence type="ECO:0000256" key="8">
    <source>
        <dbReference type="ARBA" id="ARBA00022737"/>
    </source>
</evidence>
<keyword evidence="8 18" id="KW-0677">Repeat</keyword>
<feature type="binding site" evidence="18">
    <location>
        <begin position="75"/>
        <end position="76"/>
    </location>
    <ligand>
        <name>UDP-N-acetyl-alpha-D-glucosamine</name>
        <dbReference type="ChEBI" id="CHEBI:57705"/>
    </ligand>
</feature>
<evidence type="ECO:0000256" key="12">
    <source>
        <dbReference type="ARBA" id="ARBA00023268"/>
    </source>
</evidence>
<dbReference type="Gene3D" id="3.90.550.10">
    <property type="entry name" value="Spore Coat Polysaccharide Biosynthesis Protein SpsA, Chain A"/>
    <property type="match status" value="1"/>
</dbReference>
<dbReference type="Pfam" id="PF12804">
    <property type="entry name" value="NTP_transf_3"/>
    <property type="match status" value="1"/>
</dbReference>
<comment type="pathway">
    <text evidence="18">Nucleotide-sugar biosynthesis; UDP-N-acetyl-alpha-D-glucosamine biosynthesis; N-acetyl-alpha-D-glucosamine 1-phosphate from alpha-D-glucosamine 6-phosphate (route II): step 2/2.</text>
</comment>
<dbReference type="EC" id="2.7.7.23" evidence="18"/>
<dbReference type="InterPro" id="IPR025877">
    <property type="entry name" value="MobA-like_NTP_Trfase"/>
</dbReference>
<evidence type="ECO:0000256" key="5">
    <source>
        <dbReference type="ARBA" id="ARBA00022679"/>
    </source>
</evidence>
<feature type="binding site" evidence="18">
    <location>
        <position position="165"/>
    </location>
    <ligand>
        <name>UDP-N-acetyl-alpha-D-glucosamine</name>
        <dbReference type="ChEBI" id="CHEBI:57705"/>
    </ligand>
</feature>
<keyword evidence="12 18" id="KW-0511">Multifunctional enzyme</keyword>
<keyword evidence="21" id="KW-1185">Reference proteome</keyword>
<dbReference type="InterPro" id="IPR005882">
    <property type="entry name" value="Bifunctional_GlmU"/>
</dbReference>
<comment type="pathway">
    <text evidence="18">Nucleotide-sugar biosynthesis; UDP-N-acetyl-alpha-D-glucosamine biosynthesis; UDP-N-acetyl-alpha-D-glucosamine from N-acetyl-alpha-D-glucosamine 1-phosphate: step 1/1.</text>
</comment>
<keyword evidence="5 18" id="KW-0808">Transferase</keyword>
<feature type="binding site" evidence="18">
    <location>
        <position position="135"/>
    </location>
    <ligand>
        <name>UDP-N-acetyl-alpha-D-glucosamine</name>
        <dbReference type="ChEBI" id="CHEBI:57705"/>
    </ligand>
</feature>
<dbReference type="InterPro" id="IPR018357">
    <property type="entry name" value="Hexapep_transf_CS"/>
</dbReference>
<feature type="domain" description="MobA-like NTP transferase" evidence="19">
    <location>
        <begin position="5"/>
        <end position="127"/>
    </location>
</feature>
<comment type="similarity">
    <text evidence="3 18">In the N-terminal section; belongs to the N-acetylglucosamine-1-phosphate uridyltransferase family.</text>
</comment>
<feature type="active site" description="Proton acceptor" evidence="18">
    <location>
        <position position="341"/>
    </location>
</feature>
<evidence type="ECO:0000313" key="21">
    <source>
        <dbReference type="Proteomes" id="UP001595593"/>
    </source>
</evidence>
<dbReference type="NCBIfam" id="TIGR01173">
    <property type="entry name" value="glmU"/>
    <property type="match status" value="1"/>
</dbReference>